<gene>
    <name evidence="1" type="ORF">GCM10011532_04300</name>
</gene>
<protein>
    <submittedName>
        <fullName evidence="1">Uncharacterized protein</fullName>
    </submittedName>
</protein>
<dbReference type="RefSeq" id="WP_011710303.1">
    <property type="nucleotide sequence ID" value="NZ_BMIX01000001.1"/>
</dbReference>
<dbReference type="Proteomes" id="UP000605733">
    <property type="component" value="Unassembled WGS sequence"/>
</dbReference>
<comment type="caution">
    <text evidence="1">The sequence shown here is derived from an EMBL/GenBank/DDBJ whole genome shotgun (WGS) entry which is preliminary data.</text>
</comment>
<evidence type="ECO:0000313" key="1">
    <source>
        <dbReference type="EMBL" id="GGG24214.1"/>
    </source>
</evidence>
<keyword evidence="2" id="KW-1185">Reference proteome</keyword>
<evidence type="ECO:0000313" key="2">
    <source>
        <dbReference type="Proteomes" id="UP000605733"/>
    </source>
</evidence>
<sequence length="80" mass="9225">MKAIEFEGHNVKIAEDQPEYQTLPALFNKQEGSMTFCFELDEQEIEQVKKTGKIWIKQLTFGKAMQPIAGTVLKEHLIEQ</sequence>
<name>A0ABQ1WBW1_9FLAO</name>
<reference evidence="2" key="1">
    <citation type="journal article" date="2019" name="Int. J. Syst. Evol. Microbiol.">
        <title>The Global Catalogue of Microorganisms (GCM) 10K type strain sequencing project: providing services to taxonomists for standard genome sequencing and annotation.</title>
        <authorList>
            <consortium name="The Broad Institute Genomics Platform"/>
            <consortium name="The Broad Institute Genome Sequencing Center for Infectious Disease"/>
            <person name="Wu L."/>
            <person name="Ma J."/>
        </authorList>
    </citation>
    <scope>NUCLEOTIDE SEQUENCE [LARGE SCALE GENOMIC DNA]</scope>
    <source>
        <strain evidence="2">CGMCC 1.15422</strain>
    </source>
</reference>
<dbReference type="EMBL" id="BMIX01000001">
    <property type="protein sequence ID" value="GGG24214.1"/>
    <property type="molecule type" value="Genomic_DNA"/>
</dbReference>
<accession>A0ABQ1WBW1</accession>
<proteinExistence type="predicted"/>
<organism evidence="1 2">
    <name type="scientific">Christiangramia forsetii</name>
    <dbReference type="NCBI Taxonomy" id="411153"/>
    <lineage>
        <taxon>Bacteria</taxon>
        <taxon>Pseudomonadati</taxon>
        <taxon>Bacteroidota</taxon>
        <taxon>Flavobacteriia</taxon>
        <taxon>Flavobacteriales</taxon>
        <taxon>Flavobacteriaceae</taxon>
        <taxon>Christiangramia</taxon>
    </lineage>
</organism>